<dbReference type="GO" id="GO:0000139">
    <property type="term" value="C:Golgi membrane"/>
    <property type="evidence" value="ECO:0007669"/>
    <property type="project" value="UniProtKB-SubCell"/>
</dbReference>
<name>A0A1B0CKF5_LUTLO</name>
<evidence type="ECO:0000256" key="3">
    <source>
        <dbReference type="ARBA" id="ARBA00020978"/>
    </source>
</evidence>
<evidence type="ECO:0000256" key="6">
    <source>
        <dbReference type="ARBA" id="ARBA00023034"/>
    </source>
</evidence>
<dbReference type="EMBL" id="AJWK01016181">
    <property type="status" value="NOT_ANNOTATED_CDS"/>
    <property type="molecule type" value="Genomic_DNA"/>
</dbReference>
<comment type="similarity">
    <text evidence="2">Belongs to the COG1 family.</text>
</comment>
<organism evidence="9 10">
    <name type="scientific">Lutzomyia longipalpis</name>
    <name type="common">Sand fly</name>
    <dbReference type="NCBI Taxonomy" id="7200"/>
    <lineage>
        <taxon>Eukaryota</taxon>
        <taxon>Metazoa</taxon>
        <taxon>Ecdysozoa</taxon>
        <taxon>Arthropoda</taxon>
        <taxon>Hexapoda</taxon>
        <taxon>Insecta</taxon>
        <taxon>Pterygota</taxon>
        <taxon>Neoptera</taxon>
        <taxon>Endopterygota</taxon>
        <taxon>Diptera</taxon>
        <taxon>Nematocera</taxon>
        <taxon>Psychodoidea</taxon>
        <taxon>Psychodidae</taxon>
        <taxon>Lutzomyia</taxon>
        <taxon>Lutzomyia</taxon>
    </lineage>
</organism>
<feature type="compositionally biased region" description="Low complexity" evidence="8">
    <location>
        <begin position="933"/>
        <end position="947"/>
    </location>
</feature>
<feature type="region of interest" description="Disordered" evidence="8">
    <location>
        <begin position="932"/>
        <end position="967"/>
    </location>
</feature>
<feature type="compositionally biased region" description="Basic and acidic residues" evidence="8">
    <location>
        <begin position="948"/>
        <end position="957"/>
    </location>
</feature>
<dbReference type="GO" id="GO:0017119">
    <property type="term" value="C:Golgi transport complex"/>
    <property type="evidence" value="ECO:0007669"/>
    <property type="project" value="InterPro"/>
</dbReference>
<evidence type="ECO:0000256" key="2">
    <source>
        <dbReference type="ARBA" id="ARBA00006653"/>
    </source>
</evidence>
<evidence type="ECO:0000256" key="1">
    <source>
        <dbReference type="ARBA" id="ARBA00004395"/>
    </source>
</evidence>
<accession>A0A1B0CKF5</accession>
<reference evidence="9" key="1">
    <citation type="submission" date="2020-05" db="UniProtKB">
        <authorList>
            <consortium name="EnsemblMetazoa"/>
        </authorList>
    </citation>
    <scope>IDENTIFICATION</scope>
    <source>
        <strain evidence="9">Jacobina</strain>
    </source>
</reference>
<evidence type="ECO:0000256" key="7">
    <source>
        <dbReference type="ARBA" id="ARBA00023136"/>
    </source>
</evidence>
<dbReference type="PANTHER" id="PTHR31658:SF0">
    <property type="entry name" value="CONSERVED OLIGOMERIC GOLGI COMPLEX SUBUNIT 1"/>
    <property type="match status" value="1"/>
</dbReference>
<keyword evidence="5" id="KW-0653">Protein transport</keyword>
<dbReference type="VEuPathDB" id="VectorBase:LLOJ005092"/>
<dbReference type="VEuPathDB" id="VectorBase:LLONM1_011772"/>
<feature type="compositionally biased region" description="Low complexity" evidence="8">
    <location>
        <begin position="958"/>
        <end position="967"/>
    </location>
</feature>
<evidence type="ECO:0000256" key="4">
    <source>
        <dbReference type="ARBA" id="ARBA00022448"/>
    </source>
</evidence>
<dbReference type="Pfam" id="PF08700">
    <property type="entry name" value="VPS51_Exo84_N"/>
    <property type="match status" value="1"/>
</dbReference>
<keyword evidence="6" id="KW-0333">Golgi apparatus</keyword>
<dbReference type="AlphaFoldDB" id="A0A1B0CKF5"/>
<comment type="subcellular location">
    <subcellularLocation>
        <location evidence="1">Golgi apparatus membrane</location>
        <topology evidence="1">Peripheral membrane protein</topology>
    </subcellularLocation>
</comment>
<evidence type="ECO:0000256" key="5">
    <source>
        <dbReference type="ARBA" id="ARBA00022927"/>
    </source>
</evidence>
<proteinExistence type="inferred from homology"/>
<keyword evidence="10" id="KW-1185">Reference proteome</keyword>
<dbReference type="GO" id="GO:0006891">
    <property type="term" value="P:intra-Golgi vesicle-mediated transport"/>
    <property type="evidence" value="ECO:0007669"/>
    <property type="project" value="InterPro"/>
</dbReference>
<evidence type="ECO:0000313" key="9">
    <source>
        <dbReference type="EnsemblMetazoa" id="LLOJ005092-PA"/>
    </source>
</evidence>
<dbReference type="Proteomes" id="UP000092461">
    <property type="component" value="Unassembled WGS sequence"/>
</dbReference>
<dbReference type="PANTHER" id="PTHR31658">
    <property type="entry name" value="CONSERVED OLIGOMERIC GOLGI COMPLEX SUBUNIT 1"/>
    <property type="match status" value="1"/>
</dbReference>
<evidence type="ECO:0000256" key="8">
    <source>
        <dbReference type="SAM" id="MobiDB-lite"/>
    </source>
</evidence>
<evidence type="ECO:0000313" key="10">
    <source>
        <dbReference type="Proteomes" id="UP000092461"/>
    </source>
</evidence>
<dbReference type="InterPro" id="IPR033370">
    <property type="entry name" value="COG1"/>
</dbReference>
<keyword evidence="7" id="KW-0472">Membrane</keyword>
<keyword evidence="4" id="KW-0813">Transport</keyword>
<dbReference type="EnsemblMetazoa" id="LLOJ005092-RA">
    <property type="protein sequence ID" value="LLOJ005092-PA"/>
    <property type="gene ID" value="LLOJ005092"/>
</dbReference>
<dbReference type="GO" id="GO:0015031">
    <property type="term" value="P:protein transport"/>
    <property type="evidence" value="ECO:0007669"/>
    <property type="project" value="UniProtKB-KW"/>
</dbReference>
<protein>
    <recommendedName>
        <fullName evidence="3">Conserved oligomeric Golgi complex subunit 1</fullName>
    </recommendedName>
</protein>
<sequence>MVQARIEFSRFSNIFESFCRKINFLCAKKYKKDVTRNRKTRINQPLYQRCIRHVVGISNVQHSKTKFLKGATWKKFVLIFSETIFPHLLFIINHKNMSDLLELNPDRLFQQHTVSEIEQVSKKLQDEIEIKKEDLRTMVGERYRDLLKAADTINDMKATANLVVQRIESILEHSGRVTENLKKYGKDTQTSDKNQIIQARSKYYGVVVQIHILTLLPEMIWTHLHHDEYFVAAQLFAFSRHMSTDLQLNDNTAVMYFPVARRQWTVLRPFLEIIRDHCFATLGREILPASVASKCLASLLLLESSNIDTLLTVFIELRLKAFLNILAEDEEDKSRKVKDKILTSLRLVMESSEIIFKCFVGKEGTEGLIMEEIKDLEGKEPTISLIKFDNSEIMGVLPGIISQFKPQVAAKTITSESVASFSRAWLEKLSLATKTALKSLIDLIPSVKVIHDIKRQAMAMKKPEDWEIICERLFLPKGFAAYEYFYQDLLNERVKHIIESSWDATLEAIQKDVEKLAENADKSAKSIGKMIWIEESSDIPQSLQQAISQDQKTHKLLMKTKGYTPAIVAVCENLDKRLELLFNDISNYVSRDSDADKHLKALPEVVTDTLTEFLVQCSTERILKFVAFLRSGRLGAEGNFINLAKLLQAFAELCPYLKNCLSRRNSNSEDDDLEKWKQMCQRLEEESLHFWNLWLISFLKDTQSKSSSTQATNLNVILQEFSNWETITLEEKNEQEVVLKSSIRVPSQPSLSLQQKLFNLCRDLNQVGSHTIPRIILNRLVENVITQLFDFYRIQLENEMIQTNQNCCIQYYFDVKFISLVLVARENKGLTEKGQSLSQNFKSRVDPFDFEMSYDYINANVKRAAHRVLHQLGCIVPNMDYLVAMLGNRQAPTSQEKEPNILAISGAGTSDAVSWFPLLPIISSNTATAAKVPTSTSTSIEKSSTTPEKSRKYDDSRQSSSVVSTTQNYASNVKSGAAAFFGVMSQDWFKS</sequence>